<dbReference type="CDD" id="cd05251">
    <property type="entry name" value="NmrA_like_SDR_a"/>
    <property type="match status" value="1"/>
</dbReference>
<feature type="domain" description="NmrA-like" evidence="3">
    <location>
        <begin position="4"/>
        <end position="234"/>
    </location>
</feature>
<gene>
    <name evidence="4" type="ORF">BP5553_08227</name>
</gene>
<dbReference type="Gene3D" id="3.40.50.720">
    <property type="entry name" value="NAD(P)-binding Rossmann-like Domain"/>
    <property type="match status" value="1"/>
</dbReference>
<dbReference type="AlphaFoldDB" id="A0A370TG41"/>
<protein>
    <recommendedName>
        <fullName evidence="3">NmrA-like domain-containing protein</fullName>
    </recommendedName>
</protein>
<dbReference type="GeneID" id="43601076"/>
<dbReference type="PANTHER" id="PTHR42748:SF7">
    <property type="entry name" value="NMRA LIKE REDOX SENSOR 1-RELATED"/>
    <property type="match status" value="1"/>
</dbReference>
<reference evidence="4 5" key="1">
    <citation type="journal article" date="2018" name="IMA Fungus">
        <title>IMA Genome-F 9: Draft genome sequence of Annulohypoxylon stygium, Aspergillus mulundensis, Berkeleyomyces basicola (syn. Thielaviopsis basicola), Ceratocystis smalleyi, two Cercospora beticola strains, Coleophoma cylindrospora, Fusarium fracticaudum, Phialophora cf. hyalina, and Morchella septimelata.</title>
        <authorList>
            <person name="Wingfield B.D."/>
            <person name="Bills G.F."/>
            <person name="Dong Y."/>
            <person name="Huang W."/>
            <person name="Nel W.J."/>
            <person name="Swalarsk-Parry B.S."/>
            <person name="Vaghefi N."/>
            <person name="Wilken P.M."/>
            <person name="An Z."/>
            <person name="de Beer Z.W."/>
            <person name="De Vos L."/>
            <person name="Chen L."/>
            <person name="Duong T.A."/>
            <person name="Gao Y."/>
            <person name="Hammerbacher A."/>
            <person name="Kikkert J.R."/>
            <person name="Li Y."/>
            <person name="Li H."/>
            <person name="Li K."/>
            <person name="Li Q."/>
            <person name="Liu X."/>
            <person name="Ma X."/>
            <person name="Naidoo K."/>
            <person name="Pethybridge S.J."/>
            <person name="Sun J."/>
            <person name="Steenkamp E.T."/>
            <person name="van der Nest M.A."/>
            <person name="van Wyk S."/>
            <person name="Wingfield M.J."/>
            <person name="Xiong C."/>
            <person name="Yue Q."/>
            <person name="Zhang X."/>
        </authorList>
    </citation>
    <scope>NUCLEOTIDE SEQUENCE [LARGE SCALE GENOMIC DNA]</scope>
    <source>
        <strain evidence="4 5">BP 5553</strain>
    </source>
</reference>
<dbReference type="PANTHER" id="PTHR42748">
    <property type="entry name" value="NITROGEN METABOLITE REPRESSION PROTEIN NMRA FAMILY MEMBER"/>
    <property type="match status" value="1"/>
</dbReference>
<evidence type="ECO:0000259" key="3">
    <source>
        <dbReference type="Pfam" id="PF05368"/>
    </source>
</evidence>
<dbReference type="InterPro" id="IPR051164">
    <property type="entry name" value="NmrA-like_oxidored"/>
</dbReference>
<comment type="caution">
    <text evidence="4">The sequence shown here is derived from an EMBL/GenBank/DDBJ whole genome shotgun (WGS) entry which is preliminary data.</text>
</comment>
<sequence length="297" mass="32171">MARKNILVTGATGQQGGALISALLASNPQEFKIFALTRNASSPSAIRLAAQGTTVIQGDTTKPDAVFSQVPDPYGVFLVTVPTATENEQAMPFIDAAMKSGVNHFIFTSADRGGPVISESDSTPVPHFGTKKAIEQHLKSAGGGQMLWTILRPTSFMDNLSPNFIGKALATMLKQMGSTKVSLIATKDIGRAAALAFARPEVYAGRALTLTGDLLTFAEMNTIFKEETGKDLPTTFKFVVNGLQWAISDLGVTMKYLRDGAYEYDMDKALTEELGLRDFRTWLREDSKFEVKEEAES</sequence>
<comment type="similarity">
    <text evidence="1">Belongs to the NmrA-type oxidoreductase family.</text>
</comment>
<dbReference type="Gene3D" id="3.90.25.10">
    <property type="entry name" value="UDP-galactose 4-epimerase, domain 1"/>
    <property type="match status" value="1"/>
</dbReference>
<keyword evidence="5" id="KW-1185">Reference proteome</keyword>
<evidence type="ECO:0000313" key="5">
    <source>
        <dbReference type="Proteomes" id="UP000254866"/>
    </source>
</evidence>
<evidence type="ECO:0000256" key="1">
    <source>
        <dbReference type="ARBA" id="ARBA00006328"/>
    </source>
</evidence>
<dbReference type="InterPro" id="IPR008030">
    <property type="entry name" value="NmrA-like"/>
</dbReference>
<dbReference type="OrthoDB" id="9997102at2759"/>
<accession>A0A370TG41</accession>
<dbReference type="SUPFAM" id="SSF51735">
    <property type="entry name" value="NAD(P)-binding Rossmann-fold domains"/>
    <property type="match status" value="1"/>
</dbReference>
<evidence type="ECO:0000313" key="4">
    <source>
        <dbReference type="EMBL" id="RDL33859.1"/>
    </source>
</evidence>
<proteinExistence type="inferred from homology"/>
<dbReference type="InterPro" id="IPR036291">
    <property type="entry name" value="NAD(P)-bd_dom_sf"/>
</dbReference>
<dbReference type="Pfam" id="PF05368">
    <property type="entry name" value="NmrA"/>
    <property type="match status" value="1"/>
</dbReference>
<evidence type="ECO:0000256" key="2">
    <source>
        <dbReference type="ARBA" id="ARBA00022857"/>
    </source>
</evidence>
<dbReference type="Proteomes" id="UP000254866">
    <property type="component" value="Unassembled WGS sequence"/>
</dbReference>
<keyword evidence="2" id="KW-0521">NADP</keyword>
<name>A0A370TG41_9HELO</name>
<dbReference type="GO" id="GO:0005634">
    <property type="term" value="C:nucleus"/>
    <property type="evidence" value="ECO:0007669"/>
    <property type="project" value="TreeGrafter"/>
</dbReference>
<dbReference type="RefSeq" id="XP_031867141.1">
    <property type="nucleotide sequence ID" value="XM_032016850.1"/>
</dbReference>
<dbReference type="EMBL" id="NPIC01000008">
    <property type="protein sequence ID" value="RDL33859.1"/>
    <property type="molecule type" value="Genomic_DNA"/>
</dbReference>
<organism evidence="4 5">
    <name type="scientific">Venustampulla echinocandica</name>
    <dbReference type="NCBI Taxonomy" id="2656787"/>
    <lineage>
        <taxon>Eukaryota</taxon>
        <taxon>Fungi</taxon>
        <taxon>Dikarya</taxon>
        <taxon>Ascomycota</taxon>
        <taxon>Pezizomycotina</taxon>
        <taxon>Leotiomycetes</taxon>
        <taxon>Helotiales</taxon>
        <taxon>Pleuroascaceae</taxon>
        <taxon>Venustampulla</taxon>
    </lineage>
</organism>